<proteinExistence type="predicted"/>
<accession>W7XWS0</accession>
<organism evidence="1 2">
    <name type="scientific">Saccharicrinis fermentans DSM 9555 = JCM 21142</name>
    <dbReference type="NCBI Taxonomy" id="869213"/>
    <lineage>
        <taxon>Bacteria</taxon>
        <taxon>Pseudomonadati</taxon>
        <taxon>Bacteroidota</taxon>
        <taxon>Bacteroidia</taxon>
        <taxon>Marinilabiliales</taxon>
        <taxon>Marinilabiliaceae</taxon>
        <taxon>Saccharicrinis</taxon>
    </lineage>
</organism>
<dbReference type="RefSeq" id="WP_027473507.1">
    <property type="nucleotide sequence ID" value="NZ_BAMD01000014.1"/>
</dbReference>
<gene>
    <name evidence="1" type="ORF">JCM21142_41455</name>
</gene>
<evidence type="ECO:0000313" key="1">
    <source>
        <dbReference type="EMBL" id="GAF02810.1"/>
    </source>
</evidence>
<keyword evidence="2" id="KW-1185">Reference proteome</keyword>
<sequence length="152" mass="17757">MIYIIITLVIVITATIILTHKSIMRLIAEKKALPIIENILFSGSEQNKKRIISEIHKLSNNRLSDELAMDYFYKIKGLQVVNINRPLNFWVKMYLTTPTKIKLNYFEQVKFYETFLNYPALHNNMDNKAKVNQIEKSIKAQLIGKFIPQKLA</sequence>
<evidence type="ECO:0000313" key="2">
    <source>
        <dbReference type="Proteomes" id="UP000019402"/>
    </source>
</evidence>
<name>W7XWS0_9BACT</name>
<dbReference type="EMBL" id="BAMD01000014">
    <property type="protein sequence ID" value="GAF02810.1"/>
    <property type="molecule type" value="Genomic_DNA"/>
</dbReference>
<protein>
    <submittedName>
        <fullName evidence="1">Uncharacterized protein</fullName>
    </submittedName>
</protein>
<dbReference type="AlphaFoldDB" id="W7XWS0"/>
<dbReference type="Proteomes" id="UP000019402">
    <property type="component" value="Unassembled WGS sequence"/>
</dbReference>
<dbReference type="STRING" id="869213.GCA_000517085_04245"/>
<comment type="caution">
    <text evidence="1">The sequence shown here is derived from an EMBL/GenBank/DDBJ whole genome shotgun (WGS) entry which is preliminary data.</text>
</comment>
<reference evidence="1 2" key="1">
    <citation type="journal article" date="2014" name="Genome Announc.">
        <title>Draft Genome Sequence of Cytophaga fermentans JCM 21142T, a Facultative Anaerobe Isolated from Marine Mud.</title>
        <authorList>
            <person name="Starns D."/>
            <person name="Oshima K."/>
            <person name="Suda W."/>
            <person name="Iino T."/>
            <person name="Yuki M."/>
            <person name="Inoue J."/>
            <person name="Kitamura K."/>
            <person name="Iida T."/>
            <person name="Darby A."/>
            <person name="Hattori M."/>
            <person name="Ohkuma M."/>
        </authorList>
    </citation>
    <scope>NUCLEOTIDE SEQUENCE [LARGE SCALE GENOMIC DNA]</scope>
    <source>
        <strain evidence="1 2">JCM 21142</strain>
    </source>
</reference>
<dbReference type="OrthoDB" id="1121593at2"/>
<dbReference type="eggNOG" id="ENOG50348WA">
    <property type="taxonomic scope" value="Bacteria"/>
</dbReference>